<dbReference type="RefSeq" id="WP_164734874.1">
    <property type="nucleotide sequence ID" value="NZ_BMKB01000006.1"/>
</dbReference>
<dbReference type="EMBL" id="BMKB01000006">
    <property type="protein sequence ID" value="GGA60501.1"/>
    <property type="molecule type" value="Genomic_DNA"/>
</dbReference>
<evidence type="ECO:0000259" key="2">
    <source>
        <dbReference type="Pfam" id="PF21697"/>
    </source>
</evidence>
<evidence type="ECO:0000259" key="1">
    <source>
        <dbReference type="Pfam" id="PF02541"/>
    </source>
</evidence>
<dbReference type="InterPro" id="IPR048951">
    <property type="entry name" value="Ppx_C"/>
</dbReference>
<proteinExistence type="predicted"/>
<dbReference type="SUPFAM" id="SSF109604">
    <property type="entry name" value="HD-domain/PDEase-like"/>
    <property type="match status" value="1"/>
</dbReference>
<dbReference type="SUPFAM" id="SSF53067">
    <property type="entry name" value="Actin-like ATPase domain"/>
    <property type="match status" value="2"/>
</dbReference>
<name>A0A916RL87_9HYPH</name>
<keyword evidence="4" id="KW-1185">Reference proteome</keyword>
<dbReference type="InterPro" id="IPR043129">
    <property type="entry name" value="ATPase_NBD"/>
</dbReference>
<dbReference type="AlphaFoldDB" id="A0A916RL87"/>
<dbReference type="Gene3D" id="1.10.3210.10">
    <property type="entry name" value="Hypothetical protein af1432"/>
    <property type="match status" value="1"/>
</dbReference>
<feature type="domain" description="Ppx/GppA phosphatase N-terminal" evidence="1">
    <location>
        <begin position="36"/>
        <end position="317"/>
    </location>
</feature>
<dbReference type="Gene3D" id="3.30.420.40">
    <property type="match status" value="1"/>
</dbReference>
<reference evidence="3 4" key="1">
    <citation type="journal article" date="2014" name="Int. J. Syst. Evol. Microbiol.">
        <title>Complete genome sequence of Corynebacterium casei LMG S-19264T (=DSM 44701T), isolated from a smear-ripened cheese.</title>
        <authorList>
            <consortium name="US DOE Joint Genome Institute (JGI-PGF)"/>
            <person name="Walter F."/>
            <person name="Albersmeier A."/>
            <person name="Kalinowski J."/>
            <person name="Ruckert C."/>
        </authorList>
    </citation>
    <scope>NUCLEOTIDE SEQUENCE [LARGE SCALE GENOMIC DNA]</scope>
    <source>
        <strain evidence="3 4">CGMCC 1.15896</strain>
    </source>
</reference>
<dbReference type="Pfam" id="PF21697">
    <property type="entry name" value="Ppx_C"/>
    <property type="match status" value="1"/>
</dbReference>
<evidence type="ECO:0000313" key="3">
    <source>
        <dbReference type="EMBL" id="GGA60501.1"/>
    </source>
</evidence>
<dbReference type="CDD" id="cd24052">
    <property type="entry name" value="ASKHA_NBD_HpPPX-GppA-like"/>
    <property type="match status" value="1"/>
</dbReference>
<gene>
    <name evidence="3" type="ORF">GCM10011499_33460</name>
</gene>
<accession>A0A916RL87</accession>
<dbReference type="Pfam" id="PF02541">
    <property type="entry name" value="Ppx-GppA"/>
    <property type="match status" value="1"/>
</dbReference>
<dbReference type="InterPro" id="IPR003695">
    <property type="entry name" value="Ppx_GppA_N"/>
</dbReference>
<protein>
    <submittedName>
        <fullName evidence="3">Exopolyphosphatase</fullName>
    </submittedName>
</protein>
<dbReference type="Gene3D" id="3.30.420.150">
    <property type="entry name" value="Exopolyphosphatase. Domain 2"/>
    <property type="match status" value="1"/>
</dbReference>
<dbReference type="Proteomes" id="UP000596977">
    <property type="component" value="Unassembled WGS sequence"/>
</dbReference>
<comment type="caution">
    <text evidence="3">The sequence shown here is derived from an EMBL/GenBank/DDBJ whole genome shotgun (WGS) entry which is preliminary data.</text>
</comment>
<feature type="domain" description="Exopolyphosphatase C-terminal" evidence="2">
    <location>
        <begin position="325"/>
        <end position="508"/>
    </location>
</feature>
<sequence>MIRFWSVESDPAGQGRIAGAKPVAVLDIGSNSVRLVVYERHARALTVLYNEKSSSALGRGVAATGQLADDSMARALKAIQRFALVCQLMDVGNVHVIATSATREAKNGPDFVKAVEAIMEAPVRVLSGSEEAHYAALGVAAGMPNFDGVVGDLGGGSLELAVLKGHNDRKGETHELGVIRLQDDSNLVPRRASEISRQRLAKSGILDKNKRKTFCAIGGTWRALAKLHQARTKYPLHMVQDYAVPATEISALCEMLIGAQQGKETISGLEVVSSSRKDLLPYGAAVLAELLRAGEFDTVVFSALGVREGFLFDKLDDEHKDIDPLLESTREMSQLRARAPDFAEDLISISGQLFEVVGLQETEDEVRLRKASCYISDIGWRAHPDYRGEQSVDMVAFSDIVGIGHSGRAFLAQTLAFRYMGFKQKSASAKLLALAGPQLTKRARIIGAFFRVAYPLAAAMPGILTRARFSVADKTLVLHLPADLAFLDGERLGSRHRQLALETGFKTSRIQID</sequence>
<dbReference type="PANTHER" id="PTHR30005">
    <property type="entry name" value="EXOPOLYPHOSPHATASE"/>
    <property type="match status" value="1"/>
</dbReference>
<evidence type="ECO:0000313" key="4">
    <source>
        <dbReference type="Proteomes" id="UP000596977"/>
    </source>
</evidence>
<organism evidence="3 4">
    <name type="scientific">Pelagibacterium lentulum</name>
    <dbReference type="NCBI Taxonomy" id="2029865"/>
    <lineage>
        <taxon>Bacteria</taxon>
        <taxon>Pseudomonadati</taxon>
        <taxon>Pseudomonadota</taxon>
        <taxon>Alphaproteobacteria</taxon>
        <taxon>Hyphomicrobiales</taxon>
        <taxon>Devosiaceae</taxon>
        <taxon>Pelagibacterium</taxon>
    </lineage>
</organism>
<dbReference type="GO" id="GO:0016462">
    <property type="term" value="F:pyrophosphatase activity"/>
    <property type="evidence" value="ECO:0007669"/>
    <property type="project" value="TreeGrafter"/>
</dbReference>
<dbReference type="PANTHER" id="PTHR30005:SF0">
    <property type="entry name" value="RETROGRADE REGULATION PROTEIN 2"/>
    <property type="match status" value="1"/>
</dbReference>
<dbReference type="InterPro" id="IPR050273">
    <property type="entry name" value="GppA/Ppx_hydrolase"/>
</dbReference>